<dbReference type="GO" id="GO:0003677">
    <property type="term" value="F:DNA binding"/>
    <property type="evidence" value="ECO:0007669"/>
    <property type="project" value="InterPro"/>
</dbReference>
<reference evidence="3" key="1">
    <citation type="submission" date="2017-09" db="EMBL/GenBank/DDBJ databases">
        <title>Depth-based differentiation of microbial function through sediment-hosted aquifers and enrichment of novel symbionts in the deep terrestrial subsurface.</title>
        <authorList>
            <person name="Probst A.J."/>
            <person name="Ladd B."/>
            <person name="Jarett J.K."/>
            <person name="Geller-Mcgrath D.E."/>
            <person name="Sieber C.M.K."/>
            <person name="Emerson J.B."/>
            <person name="Anantharaman K."/>
            <person name="Thomas B.C."/>
            <person name="Malmstrom R."/>
            <person name="Stieglmeier M."/>
            <person name="Klingl A."/>
            <person name="Woyke T."/>
            <person name="Ryan C.M."/>
            <person name="Banfield J.F."/>
        </authorList>
    </citation>
    <scope>NUCLEOTIDE SEQUENCE [LARGE SCALE GENOMIC DNA]</scope>
</reference>
<protein>
    <recommendedName>
        <fullName evidence="1">Transposase IS4-like domain-containing protein</fullName>
    </recommendedName>
</protein>
<dbReference type="SUPFAM" id="SSF53098">
    <property type="entry name" value="Ribonuclease H-like"/>
    <property type="match status" value="1"/>
</dbReference>
<dbReference type="PANTHER" id="PTHR34614:SF2">
    <property type="entry name" value="TRANSPOSASE IS4-LIKE DOMAIN-CONTAINING PROTEIN"/>
    <property type="match status" value="1"/>
</dbReference>
<dbReference type="AlphaFoldDB" id="A0A2M7E869"/>
<gene>
    <name evidence="2" type="ORF">COS11_04875</name>
</gene>
<evidence type="ECO:0000313" key="3">
    <source>
        <dbReference type="Proteomes" id="UP000228886"/>
    </source>
</evidence>
<dbReference type="InterPro" id="IPR047654">
    <property type="entry name" value="IS1634_transpos"/>
</dbReference>
<dbReference type="GO" id="GO:0006313">
    <property type="term" value="P:DNA transposition"/>
    <property type="evidence" value="ECO:0007669"/>
    <property type="project" value="InterPro"/>
</dbReference>
<dbReference type="Pfam" id="PF01609">
    <property type="entry name" value="DDE_Tnp_1"/>
    <property type="match status" value="1"/>
</dbReference>
<comment type="caution">
    <text evidence="2">The sequence shown here is derived from an EMBL/GenBank/DDBJ whole genome shotgun (WGS) entry which is preliminary data.</text>
</comment>
<evidence type="ECO:0000313" key="2">
    <source>
        <dbReference type="EMBL" id="PIV63919.1"/>
    </source>
</evidence>
<proteinExistence type="predicted"/>
<dbReference type="EMBL" id="PETL01000231">
    <property type="protein sequence ID" value="PIV63919.1"/>
    <property type="molecule type" value="Genomic_DNA"/>
</dbReference>
<organism evidence="2 3">
    <name type="scientific">bacterium (Candidatus Ratteibacteria) CG01_land_8_20_14_3_00_40_19</name>
    <dbReference type="NCBI Taxonomy" id="2014290"/>
    <lineage>
        <taxon>Bacteria</taxon>
        <taxon>Candidatus Ratteibacteria</taxon>
    </lineage>
</organism>
<accession>A0A2M7E869</accession>
<sequence length="605" mass="71513">MAFLREIRAERKSGKVYSYWVTIKTFWDKKKRKVRHKVLHDLGHLSDQEVRAIRTILSLKGMPEDSFFTSWQDIKTKKDYDFLAPIVLDKLWHLWELDKVTDSGQILKVPSSIISEILTINRAVAPASDLKVCSWYEETILPKLFKVTPEIVNPTRIYRSLDNIISKEERIQNHLSRKVKDLGYDDLSLVFYDITSSYFEGWGCPLGEFGLSRDYQKNKLQLLLALAVTKEGFPFYWKVLPGSLHDSLTVKEVATSLKKKFQLKDIILVMDKGMVSEDNLKFLEEQNFSYIVTIPRSQVKTLDDFPKELLENLGKELEEEGKRKTPNLPLNQWRAGLKRIMQKYLYFTYLLPRAYFHELKKEKERRYILCFNPEKFVEERKQRKKKISSISAYLEKWNKELTSARKSKDKKLLGKEIYSYLKKRKAENLFTIKLIPKRKRIKKRTITTYRIEHQIKQDKLENLKLSDGIYCILSNLPEEKAASFLLSAYRERRKVEVAFSYLKGFIEIRPFYHQKEERVKAHILFCILGYLLQVTVEYLLKKKGYPMTFQEFCKRTARVTAVELEIENIRKKGLKLTEVPKEVLSLLEMINSKDVLSKDFLKMEK</sequence>
<dbReference type="InterPro" id="IPR002559">
    <property type="entry name" value="Transposase_11"/>
</dbReference>
<evidence type="ECO:0000259" key="1">
    <source>
        <dbReference type="Pfam" id="PF01609"/>
    </source>
</evidence>
<dbReference type="InterPro" id="IPR012337">
    <property type="entry name" value="RNaseH-like_sf"/>
</dbReference>
<dbReference type="GO" id="GO:0004803">
    <property type="term" value="F:transposase activity"/>
    <property type="evidence" value="ECO:0007669"/>
    <property type="project" value="InterPro"/>
</dbReference>
<dbReference type="Proteomes" id="UP000228886">
    <property type="component" value="Unassembled WGS sequence"/>
</dbReference>
<name>A0A2M7E869_9BACT</name>
<feature type="domain" description="Transposase IS4-like" evidence="1">
    <location>
        <begin position="222"/>
        <end position="532"/>
    </location>
</feature>
<dbReference type="NCBIfam" id="NF033559">
    <property type="entry name" value="transpos_IS1634"/>
    <property type="match status" value="1"/>
</dbReference>
<dbReference type="PANTHER" id="PTHR34614">
    <property type="match status" value="1"/>
</dbReference>